<dbReference type="Proteomes" id="UP000018211">
    <property type="component" value="Unassembled WGS sequence"/>
</dbReference>
<gene>
    <name evidence="1" type="ORF">VIBNISOn1_840057</name>
</gene>
<evidence type="ECO:0008006" key="3">
    <source>
        <dbReference type="Google" id="ProtNLM"/>
    </source>
</evidence>
<dbReference type="AlphaFoldDB" id="A0AAV2VZ26"/>
<proteinExistence type="predicted"/>
<dbReference type="RefSeq" id="WP_022613704.1">
    <property type="nucleotide sequence ID" value="NZ_LK391965.1"/>
</dbReference>
<evidence type="ECO:0000313" key="1">
    <source>
        <dbReference type="EMBL" id="CCO49652.1"/>
    </source>
</evidence>
<name>A0AAV2VZ26_9VIBR</name>
<protein>
    <recommendedName>
        <fullName evidence="3">Glycerol kinase</fullName>
    </recommendedName>
</protein>
<comment type="caution">
    <text evidence="1">The sequence shown here is derived from an EMBL/GenBank/DDBJ whole genome shotgun (WGS) entry which is preliminary data.</text>
</comment>
<accession>A0AAV2VZ26</accession>
<evidence type="ECO:0000313" key="2">
    <source>
        <dbReference type="Proteomes" id="UP000018211"/>
    </source>
</evidence>
<sequence length="291" mass="33320">MLSTSRLAEKLNVKSGALFHALERYEFIVKKDESWTLTELGEAQGGKYQESKQYGKYIVWPEDMYVPVYELKKDKLTASQVGAKFKLSSHQMNQLFGELGWIVRSGKGWVTTPLGKRMGADQRNNASSEIDYVVWDSGILLNARLLASAEELLGCHVSQRSTDKSYSNFRQKFEAKYHCADGHYVRTIEEMHIDNWLYLTGVTHAYARTLPIEQDVQSSFYLPRMNVYLEFQSADQSTEQATEFKEKLETYRKYGLKVLVISEDELSELDKSMPTKLSSIGVTMSQLKGQK</sequence>
<organism evidence="1 2">
    <name type="scientific">Vibrio nigripulchritudo SOn1</name>
    <dbReference type="NCBI Taxonomy" id="1238450"/>
    <lineage>
        <taxon>Bacteria</taxon>
        <taxon>Pseudomonadati</taxon>
        <taxon>Pseudomonadota</taxon>
        <taxon>Gammaproteobacteria</taxon>
        <taxon>Vibrionales</taxon>
        <taxon>Vibrionaceae</taxon>
        <taxon>Vibrio</taxon>
    </lineage>
</organism>
<reference evidence="1 2" key="1">
    <citation type="journal article" date="2013" name="ISME J.">
        <title>Comparative genomics of pathogenic lineages of Vibrio nigripulchritudo identifies virulence-associated traits.</title>
        <authorList>
            <person name="Goudenege D."/>
            <person name="Labreuche Y."/>
            <person name="Krin E."/>
            <person name="Ansquer D."/>
            <person name="Mangenot S."/>
            <person name="Calteau A."/>
            <person name="Medigue C."/>
            <person name="Mazel D."/>
            <person name="Polz M.F."/>
            <person name="Le Roux F."/>
        </authorList>
    </citation>
    <scope>NUCLEOTIDE SEQUENCE [LARGE SCALE GENOMIC DNA]</scope>
    <source>
        <strain evidence="1 2">SOn1</strain>
    </source>
</reference>
<dbReference type="EMBL" id="CAOF01000180">
    <property type="protein sequence ID" value="CCO49652.1"/>
    <property type="molecule type" value="Genomic_DNA"/>
</dbReference>